<name>A0A9N7VXS3_PLEPL</name>
<sequence>MWLPPHLSITEPNPPLSNSSARSSQSVRKAPPPPSSPLKGTAVIKRWSSDEGHPGSERWPWSNKLELPDQQEPRGRRGHRVCTGKELHEPQSSSVPTHNGPYKWLQIKMAVLASVPQPTRINWVNQAGSYLQRQHVITAQEIKTRHSTEGLNWSNLMGPAQAAQWFGPSVPWGPAQGDYWRVTSQDNKTSLHVTDTQRHHTEGPCAPRKMSDYRGTN</sequence>
<evidence type="ECO:0000313" key="3">
    <source>
        <dbReference type="Proteomes" id="UP001153269"/>
    </source>
</evidence>
<proteinExistence type="predicted"/>
<gene>
    <name evidence="2" type="ORF">PLEPLA_LOCUS43986</name>
</gene>
<dbReference type="EMBL" id="CADEAL010004291">
    <property type="protein sequence ID" value="CAB1456205.1"/>
    <property type="molecule type" value="Genomic_DNA"/>
</dbReference>
<evidence type="ECO:0000313" key="2">
    <source>
        <dbReference type="EMBL" id="CAB1456205.1"/>
    </source>
</evidence>
<dbReference type="Proteomes" id="UP001153269">
    <property type="component" value="Unassembled WGS sequence"/>
</dbReference>
<feature type="compositionally biased region" description="Low complexity" evidence="1">
    <location>
        <begin position="17"/>
        <end position="26"/>
    </location>
</feature>
<keyword evidence="3" id="KW-1185">Reference proteome</keyword>
<accession>A0A9N7VXS3</accession>
<comment type="caution">
    <text evidence="2">The sequence shown here is derived from an EMBL/GenBank/DDBJ whole genome shotgun (WGS) entry which is preliminary data.</text>
</comment>
<feature type="region of interest" description="Disordered" evidence="1">
    <location>
        <begin position="191"/>
        <end position="217"/>
    </location>
</feature>
<reference evidence="2" key="1">
    <citation type="submission" date="2020-03" db="EMBL/GenBank/DDBJ databases">
        <authorList>
            <person name="Weist P."/>
        </authorList>
    </citation>
    <scope>NUCLEOTIDE SEQUENCE</scope>
</reference>
<dbReference type="AlphaFoldDB" id="A0A9N7VXS3"/>
<protein>
    <submittedName>
        <fullName evidence="2">Uncharacterized protein</fullName>
    </submittedName>
</protein>
<feature type="compositionally biased region" description="Basic and acidic residues" evidence="1">
    <location>
        <begin position="47"/>
        <end position="56"/>
    </location>
</feature>
<evidence type="ECO:0000256" key="1">
    <source>
        <dbReference type="SAM" id="MobiDB-lite"/>
    </source>
</evidence>
<feature type="region of interest" description="Disordered" evidence="1">
    <location>
        <begin position="1"/>
        <end position="80"/>
    </location>
</feature>
<organism evidence="2 3">
    <name type="scientific">Pleuronectes platessa</name>
    <name type="common">European plaice</name>
    <dbReference type="NCBI Taxonomy" id="8262"/>
    <lineage>
        <taxon>Eukaryota</taxon>
        <taxon>Metazoa</taxon>
        <taxon>Chordata</taxon>
        <taxon>Craniata</taxon>
        <taxon>Vertebrata</taxon>
        <taxon>Euteleostomi</taxon>
        <taxon>Actinopterygii</taxon>
        <taxon>Neopterygii</taxon>
        <taxon>Teleostei</taxon>
        <taxon>Neoteleostei</taxon>
        <taxon>Acanthomorphata</taxon>
        <taxon>Carangaria</taxon>
        <taxon>Pleuronectiformes</taxon>
        <taxon>Pleuronectoidei</taxon>
        <taxon>Pleuronectidae</taxon>
        <taxon>Pleuronectes</taxon>
    </lineage>
</organism>